<evidence type="ECO:0000256" key="10">
    <source>
        <dbReference type="SAM" id="Phobius"/>
    </source>
</evidence>
<keyword evidence="3" id="KW-0050">Antiport</keyword>
<proteinExistence type="predicted"/>
<dbReference type="CDD" id="cd13131">
    <property type="entry name" value="MATE_NorM_like"/>
    <property type="match status" value="1"/>
</dbReference>
<evidence type="ECO:0000256" key="3">
    <source>
        <dbReference type="ARBA" id="ARBA00022449"/>
    </source>
</evidence>
<dbReference type="GO" id="GO:0006811">
    <property type="term" value="P:monoatomic ion transport"/>
    <property type="evidence" value="ECO:0007669"/>
    <property type="project" value="UniProtKB-KW"/>
</dbReference>
<accession>A0A941IX36</accession>
<name>A0A941IX36_9BACT</name>
<dbReference type="RefSeq" id="WP_212189090.1">
    <property type="nucleotide sequence ID" value="NZ_JAGTAR010000007.1"/>
</dbReference>
<dbReference type="GO" id="GO:0042910">
    <property type="term" value="F:xenobiotic transmembrane transporter activity"/>
    <property type="evidence" value="ECO:0007669"/>
    <property type="project" value="InterPro"/>
</dbReference>
<keyword evidence="6 10" id="KW-1133">Transmembrane helix</keyword>
<evidence type="ECO:0000256" key="5">
    <source>
        <dbReference type="ARBA" id="ARBA00022692"/>
    </source>
</evidence>
<keyword evidence="12" id="KW-1185">Reference proteome</keyword>
<protein>
    <recommendedName>
        <fullName evidence="9">Multidrug-efflux transporter</fullName>
    </recommendedName>
</protein>
<keyword evidence="7" id="KW-0406">Ion transport</keyword>
<sequence>MKRYWRLFRPHYAETRRLALPVIIAQVGQITVGMVDNMMIGHLGKTELAAAAFANTLFSLPLIFGMGFAMAITPLVGKAFGKKQYEQLHFLKYGAYATNSLMGIILALTCLALYYAMPFMHQPENIIQQSQTFFSIISLSIIPLMLFLSGKQLAEGLSNTRLAMVVTLIANVMNILGNYILIFGKLGAPELGLYGAGWSTLIARVAMAVIMTVFIRRYKPLKSAAVKLTFKKVLQTVKSIVKLGVPMGLHLFSEASAFIVAGIMIGWISDTGLAAHQIVISLSTFGFMLYQGIGAGTTIRISQFSARQVPALIKQASQASFQIVIVMVVVISSAFILLRNWLPQLFTNDAEVIALASKMIVVLVIFQLFDAVQIIYSSILRGMADATIPGILTIISYFGIAIPFSYWAAFIGGFGEIGIWLGFPVGLGICALLFHFRLQKLNKKALQITT</sequence>
<evidence type="ECO:0000256" key="6">
    <source>
        <dbReference type="ARBA" id="ARBA00022989"/>
    </source>
</evidence>
<dbReference type="GO" id="GO:0015297">
    <property type="term" value="F:antiporter activity"/>
    <property type="evidence" value="ECO:0007669"/>
    <property type="project" value="UniProtKB-KW"/>
</dbReference>
<dbReference type="InterPro" id="IPR002528">
    <property type="entry name" value="MATE_fam"/>
</dbReference>
<evidence type="ECO:0000313" key="11">
    <source>
        <dbReference type="EMBL" id="MBR8535183.1"/>
    </source>
</evidence>
<feature type="transmembrane region" description="Helical" evidence="10">
    <location>
        <begin position="248"/>
        <end position="268"/>
    </location>
</feature>
<dbReference type="PANTHER" id="PTHR43298:SF2">
    <property type="entry name" value="FMN_FAD EXPORTER YEEO-RELATED"/>
    <property type="match status" value="1"/>
</dbReference>
<evidence type="ECO:0000256" key="9">
    <source>
        <dbReference type="ARBA" id="ARBA00031636"/>
    </source>
</evidence>
<dbReference type="PANTHER" id="PTHR43298">
    <property type="entry name" value="MULTIDRUG RESISTANCE PROTEIN NORM-RELATED"/>
    <property type="match status" value="1"/>
</dbReference>
<keyword evidence="5 10" id="KW-0812">Transmembrane</keyword>
<evidence type="ECO:0000256" key="4">
    <source>
        <dbReference type="ARBA" id="ARBA00022475"/>
    </source>
</evidence>
<keyword evidence="2" id="KW-0813">Transport</keyword>
<dbReference type="GO" id="GO:0005886">
    <property type="term" value="C:plasma membrane"/>
    <property type="evidence" value="ECO:0007669"/>
    <property type="project" value="UniProtKB-SubCell"/>
</dbReference>
<feature type="transmembrane region" description="Helical" evidence="10">
    <location>
        <begin position="319"/>
        <end position="341"/>
    </location>
</feature>
<feature type="transmembrane region" description="Helical" evidence="10">
    <location>
        <begin position="196"/>
        <end position="215"/>
    </location>
</feature>
<feature type="transmembrane region" description="Helical" evidence="10">
    <location>
        <begin position="132"/>
        <end position="150"/>
    </location>
</feature>
<evidence type="ECO:0000256" key="7">
    <source>
        <dbReference type="ARBA" id="ARBA00023065"/>
    </source>
</evidence>
<dbReference type="InterPro" id="IPR048279">
    <property type="entry name" value="MdtK-like"/>
</dbReference>
<feature type="transmembrane region" description="Helical" evidence="10">
    <location>
        <begin position="52"/>
        <end position="72"/>
    </location>
</feature>
<feature type="transmembrane region" description="Helical" evidence="10">
    <location>
        <begin position="353"/>
        <end position="376"/>
    </location>
</feature>
<dbReference type="PIRSF" id="PIRSF006603">
    <property type="entry name" value="DinF"/>
    <property type="match status" value="1"/>
</dbReference>
<gene>
    <name evidence="11" type="ORF">KDU71_06405</name>
</gene>
<comment type="subcellular location">
    <subcellularLocation>
        <location evidence="1">Cell membrane</location>
        <topology evidence="1">Multi-pass membrane protein</topology>
    </subcellularLocation>
</comment>
<feature type="transmembrane region" description="Helical" evidence="10">
    <location>
        <begin position="388"/>
        <end position="411"/>
    </location>
</feature>
<dbReference type="EMBL" id="JAGTAR010000007">
    <property type="protein sequence ID" value="MBR8535183.1"/>
    <property type="molecule type" value="Genomic_DNA"/>
</dbReference>
<comment type="caution">
    <text evidence="11">The sequence shown here is derived from an EMBL/GenBank/DDBJ whole genome shotgun (WGS) entry which is preliminary data.</text>
</comment>
<evidence type="ECO:0000256" key="2">
    <source>
        <dbReference type="ARBA" id="ARBA00022448"/>
    </source>
</evidence>
<feature type="transmembrane region" description="Helical" evidence="10">
    <location>
        <begin position="93"/>
        <end position="117"/>
    </location>
</feature>
<evidence type="ECO:0000256" key="8">
    <source>
        <dbReference type="ARBA" id="ARBA00023136"/>
    </source>
</evidence>
<reference evidence="11" key="1">
    <citation type="journal article" date="2018" name="Int. J. Syst. Evol. Microbiol.">
        <title>Carboxylicivirga sediminis sp. nov., isolated from coastal sediment.</title>
        <authorList>
            <person name="Wang F.Q."/>
            <person name="Ren L.H."/>
            <person name="Zou R.J."/>
            <person name="Sun Y.Z."/>
            <person name="Liu X.J."/>
            <person name="Jiang F."/>
            <person name="Liu L.J."/>
        </authorList>
    </citation>
    <scope>NUCLEOTIDE SEQUENCE</scope>
    <source>
        <strain evidence="11">JR1</strain>
    </source>
</reference>
<dbReference type="Pfam" id="PF01554">
    <property type="entry name" value="MatE"/>
    <property type="match status" value="2"/>
</dbReference>
<dbReference type="InterPro" id="IPR050222">
    <property type="entry name" value="MATE_MdtK"/>
</dbReference>
<reference evidence="11" key="2">
    <citation type="submission" date="2021-04" db="EMBL/GenBank/DDBJ databases">
        <authorList>
            <person name="Zhang T."/>
            <person name="Zhang Y."/>
            <person name="Lu D."/>
            <person name="Zuo D."/>
            <person name="Du Z."/>
        </authorList>
    </citation>
    <scope>NUCLEOTIDE SEQUENCE</scope>
    <source>
        <strain evidence="11">JR1</strain>
    </source>
</reference>
<organism evidence="11 12">
    <name type="scientific">Carboxylicivirga sediminis</name>
    <dbReference type="NCBI Taxonomy" id="2006564"/>
    <lineage>
        <taxon>Bacteria</taxon>
        <taxon>Pseudomonadati</taxon>
        <taxon>Bacteroidota</taxon>
        <taxon>Bacteroidia</taxon>
        <taxon>Marinilabiliales</taxon>
        <taxon>Marinilabiliaceae</taxon>
        <taxon>Carboxylicivirga</taxon>
    </lineage>
</organism>
<feature type="transmembrane region" description="Helical" evidence="10">
    <location>
        <begin position="417"/>
        <end position="436"/>
    </location>
</feature>
<evidence type="ECO:0000313" key="12">
    <source>
        <dbReference type="Proteomes" id="UP000679220"/>
    </source>
</evidence>
<dbReference type="Proteomes" id="UP000679220">
    <property type="component" value="Unassembled WGS sequence"/>
</dbReference>
<dbReference type="NCBIfam" id="TIGR00797">
    <property type="entry name" value="matE"/>
    <property type="match status" value="1"/>
</dbReference>
<feature type="transmembrane region" description="Helical" evidence="10">
    <location>
        <begin position="162"/>
        <end position="184"/>
    </location>
</feature>
<keyword evidence="4" id="KW-1003">Cell membrane</keyword>
<feature type="transmembrane region" description="Helical" evidence="10">
    <location>
        <begin position="20"/>
        <end position="40"/>
    </location>
</feature>
<dbReference type="AlphaFoldDB" id="A0A941IX36"/>
<keyword evidence="8 10" id="KW-0472">Membrane</keyword>
<evidence type="ECO:0000256" key="1">
    <source>
        <dbReference type="ARBA" id="ARBA00004651"/>
    </source>
</evidence>
<feature type="transmembrane region" description="Helical" evidence="10">
    <location>
        <begin position="274"/>
        <end position="299"/>
    </location>
</feature>